<keyword evidence="3" id="KW-0472">Membrane</keyword>
<evidence type="ECO:0000256" key="2">
    <source>
        <dbReference type="ARBA" id="ARBA00023157"/>
    </source>
</evidence>
<evidence type="ECO:0000256" key="1">
    <source>
        <dbReference type="ARBA" id="ARBA00022737"/>
    </source>
</evidence>
<comment type="caution">
    <text evidence="6">The sequence shown here is derived from an EMBL/GenBank/DDBJ whole genome shotgun (WGS) entry which is preliminary data.</text>
</comment>
<dbReference type="SUPFAM" id="SSF56436">
    <property type="entry name" value="C-type lectin-like"/>
    <property type="match status" value="1"/>
</dbReference>
<keyword evidence="7" id="KW-1185">Reference proteome</keyword>
<proteinExistence type="predicted"/>
<dbReference type="PROSITE" id="PS50041">
    <property type="entry name" value="C_TYPE_LECTIN_2"/>
    <property type="match status" value="1"/>
</dbReference>
<dbReference type="FunFam" id="2.60.120.290:FF:000005">
    <property type="entry name" value="Procollagen C-endopeptidase enhancer 1"/>
    <property type="match status" value="1"/>
</dbReference>
<dbReference type="InterPro" id="IPR034007">
    <property type="entry name" value="CTLD_bac"/>
</dbReference>
<reference evidence="6 7" key="1">
    <citation type="submission" date="2019-02" db="EMBL/GenBank/DDBJ databases">
        <title>Genomic Encyclopedia of Type Strains, Phase IV (KMG-IV): sequencing the most valuable type-strain genomes for metagenomic binning, comparative biology and taxonomic classification.</title>
        <authorList>
            <person name="Goeker M."/>
        </authorList>
    </citation>
    <scope>NUCLEOTIDE SEQUENCE [LARGE SCALE GENOMIC DNA]</scope>
    <source>
        <strain evidence="6 7">DSM 28825</strain>
    </source>
</reference>
<dbReference type="SUPFAM" id="SSF49854">
    <property type="entry name" value="Spermadhesin, CUB domain"/>
    <property type="match status" value="1"/>
</dbReference>
<dbReference type="Proteomes" id="UP000293562">
    <property type="component" value="Unassembled WGS sequence"/>
</dbReference>
<evidence type="ECO:0000259" key="4">
    <source>
        <dbReference type="PROSITE" id="PS01180"/>
    </source>
</evidence>
<dbReference type="PANTHER" id="PTHR24251">
    <property type="entry name" value="OVOCHYMASE-RELATED"/>
    <property type="match status" value="1"/>
</dbReference>
<gene>
    <name evidence="6" type="ORF">EV201_2292</name>
</gene>
<dbReference type="InterPro" id="IPR000859">
    <property type="entry name" value="CUB_dom"/>
</dbReference>
<accession>A0A4Q7VBX4</accession>
<dbReference type="SMART" id="SM00042">
    <property type="entry name" value="CUB"/>
    <property type="match status" value="1"/>
</dbReference>
<sequence>MKETFRLSRIFGFYSIFIVFMLLFDSFNLEAQSNIIIGSASSVTVQDGDYFYDDGFNNNYKKKKDYTITFNVPSGSSINVVFESFSVELHSNCNYDWLKIFDGSSVSSTLLGTYCGTNSPGTVSSTGEALTFQWHSDNSVQYAGWKAQIQVVSASAPPVIVANGSQTYCQGDMPLSIAESISISDPDPGDTQLNAMSIQISSGYQNGEDLLSITGTHPNITSSWDLASGRLTLTGPAAFSEFEAAILAVQYSNSSSSLTAGQRTFSITLEEANYLAESGHFYEFVPYVGIRWDDARDAAALRTYYGLQGYLATLSSQAESDLAGAQISGAGWLGGSDQDTEGVWMWMTGPEAGTVFWNGGAGGSSPNFAFWNSGEPNNVGSGGEDYVHITDNSIGIQGSWNDLPIAGGSGAYQPKGYVVEYGGLPGDPVLQISATTTITVGVAPSPVGIFH</sequence>
<dbReference type="InterPro" id="IPR035914">
    <property type="entry name" value="Sperma_CUB_dom_sf"/>
</dbReference>
<dbReference type="InterPro" id="IPR016187">
    <property type="entry name" value="CTDL_fold"/>
</dbReference>
<keyword evidence="3" id="KW-1133">Transmembrane helix</keyword>
<dbReference type="OrthoDB" id="1108781at2"/>
<dbReference type="InterPro" id="IPR016186">
    <property type="entry name" value="C-type_lectin-like/link_sf"/>
</dbReference>
<keyword evidence="1" id="KW-0677">Repeat</keyword>
<dbReference type="PROSITE" id="PS01180">
    <property type="entry name" value="CUB"/>
    <property type="match status" value="1"/>
</dbReference>
<dbReference type="InterPro" id="IPR001304">
    <property type="entry name" value="C-type_lectin-like"/>
</dbReference>
<dbReference type="CDD" id="cd00041">
    <property type="entry name" value="CUB"/>
    <property type="match status" value="1"/>
</dbReference>
<evidence type="ECO:0000256" key="3">
    <source>
        <dbReference type="SAM" id="Phobius"/>
    </source>
</evidence>
<feature type="transmembrane region" description="Helical" evidence="3">
    <location>
        <begin position="7"/>
        <end position="24"/>
    </location>
</feature>
<keyword evidence="2" id="KW-1015">Disulfide bond</keyword>
<dbReference type="EMBL" id="SHKN01000002">
    <property type="protein sequence ID" value="RZT93140.1"/>
    <property type="molecule type" value="Genomic_DNA"/>
</dbReference>
<dbReference type="RefSeq" id="WP_130307722.1">
    <property type="nucleotide sequence ID" value="NZ_SHKN01000002.1"/>
</dbReference>
<keyword evidence="3" id="KW-0812">Transmembrane</keyword>
<dbReference type="CDD" id="cd03603">
    <property type="entry name" value="CLECT_VCBS"/>
    <property type="match status" value="1"/>
</dbReference>
<evidence type="ECO:0000313" key="7">
    <source>
        <dbReference type="Proteomes" id="UP000293562"/>
    </source>
</evidence>
<dbReference type="PANTHER" id="PTHR24251:SF30">
    <property type="entry name" value="MEMBRANE FRIZZLED-RELATED PROTEIN"/>
    <property type="match status" value="1"/>
</dbReference>
<feature type="domain" description="CUB" evidence="4">
    <location>
        <begin position="39"/>
        <end position="152"/>
    </location>
</feature>
<organism evidence="6 7">
    <name type="scientific">Ancylomarina subtilis</name>
    <dbReference type="NCBI Taxonomy" id="1639035"/>
    <lineage>
        <taxon>Bacteria</taxon>
        <taxon>Pseudomonadati</taxon>
        <taxon>Bacteroidota</taxon>
        <taxon>Bacteroidia</taxon>
        <taxon>Marinilabiliales</taxon>
        <taxon>Marinifilaceae</taxon>
        <taxon>Ancylomarina</taxon>
    </lineage>
</organism>
<dbReference type="AlphaFoldDB" id="A0A4Q7VBX4"/>
<protein>
    <submittedName>
        <fullName evidence="6">CUB-like protein</fullName>
    </submittedName>
</protein>
<dbReference type="Pfam" id="PF00431">
    <property type="entry name" value="CUB"/>
    <property type="match status" value="1"/>
</dbReference>
<evidence type="ECO:0000259" key="5">
    <source>
        <dbReference type="PROSITE" id="PS50041"/>
    </source>
</evidence>
<feature type="domain" description="C-type lectin" evidence="5">
    <location>
        <begin position="277"/>
        <end position="402"/>
    </location>
</feature>
<evidence type="ECO:0000313" key="6">
    <source>
        <dbReference type="EMBL" id="RZT93140.1"/>
    </source>
</evidence>
<dbReference type="Gene3D" id="3.10.100.10">
    <property type="entry name" value="Mannose-Binding Protein A, subunit A"/>
    <property type="match status" value="1"/>
</dbReference>
<dbReference type="Gene3D" id="2.60.120.290">
    <property type="entry name" value="Spermadhesin, CUB domain"/>
    <property type="match status" value="1"/>
</dbReference>
<name>A0A4Q7VBX4_9BACT</name>